<reference evidence="1 2" key="1">
    <citation type="journal article" date="2019" name="Genome Biol. Evol.">
        <title>Insights into the evolution of the New World diploid cottons (Gossypium, subgenus Houzingenia) based on genome sequencing.</title>
        <authorList>
            <person name="Grover C.E."/>
            <person name="Arick M.A. 2nd"/>
            <person name="Thrash A."/>
            <person name="Conover J.L."/>
            <person name="Sanders W.S."/>
            <person name="Peterson D.G."/>
            <person name="Frelichowski J.E."/>
            <person name="Scheffler J.A."/>
            <person name="Scheffler B.E."/>
            <person name="Wendel J.F."/>
        </authorList>
    </citation>
    <scope>NUCLEOTIDE SEQUENCE [LARGE SCALE GENOMIC DNA]</scope>
    <source>
        <strain evidence="1">185</strain>
        <tissue evidence="1">Leaf</tissue>
    </source>
</reference>
<dbReference type="Proteomes" id="UP000593577">
    <property type="component" value="Unassembled WGS sequence"/>
</dbReference>
<accession>A0A7J8YIE9</accession>
<organism evidence="1 2">
    <name type="scientific">Gossypium aridum</name>
    <name type="common">American cotton</name>
    <name type="synonym">Erioxylum aridum</name>
    <dbReference type="NCBI Taxonomy" id="34290"/>
    <lineage>
        <taxon>Eukaryota</taxon>
        <taxon>Viridiplantae</taxon>
        <taxon>Streptophyta</taxon>
        <taxon>Embryophyta</taxon>
        <taxon>Tracheophyta</taxon>
        <taxon>Spermatophyta</taxon>
        <taxon>Magnoliopsida</taxon>
        <taxon>eudicotyledons</taxon>
        <taxon>Gunneridae</taxon>
        <taxon>Pentapetalae</taxon>
        <taxon>rosids</taxon>
        <taxon>malvids</taxon>
        <taxon>Malvales</taxon>
        <taxon>Malvaceae</taxon>
        <taxon>Malvoideae</taxon>
        <taxon>Gossypium</taxon>
    </lineage>
</organism>
<keyword evidence="2" id="KW-1185">Reference proteome</keyword>
<proteinExistence type="predicted"/>
<comment type="caution">
    <text evidence="1">The sequence shown here is derived from an EMBL/GenBank/DDBJ whole genome shotgun (WGS) entry which is preliminary data.</text>
</comment>
<name>A0A7J8YIE9_GOSAI</name>
<evidence type="ECO:0000313" key="2">
    <source>
        <dbReference type="Proteomes" id="UP000593577"/>
    </source>
</evidence>
<dbReference type="EMBL" id="JABFAA010000013">
    <property type="protein sequence ID" value="MBA0698789.1"/>
    <property type="molecule type" value="Genomic_DNA"/>
</dbReference>
<evidence type="ECO:0000313" key="1">
    <source>
        <dbReference type="EMBL" id="MBA0698789.1"/>
    </source>
</evidence>
<gene>
    <name evidence="1" type="ORF">Goari_000479</name>
</gene>
<protein>
    <submittedName>
        <fullName evidence="1">Uncharacterized protein</fullName>
    </submittedName>
</protein>
<sequence>MENRFLDKLKDNATVGIWSKKTQQEKGDSMTERFSAYRGKSTELFFVA</sequence>
<dbReference type="AlphaFoldDB" id="A0A7J8YIE9"/>